<feature type="transmembrane region" description="Helical" evidence="10">
    <location>
        <begin position="52"/>
        <end position="74"/>
    </location>
</feature>
<evidence type="ECO:0000256" key="1">
    <source>
        <dbReference type="ARBA" id="ARBA00004429"/>
    </source>
</evidence>
<feature type="transmembrane region" description="Helical" evidence="10">
    <location>
        <begin position="94"/>
        <end position="115"/>
    </location>
</feature>
<sequence>MTISRFKVELRPLLTLVLPLVLTGIAQSAPFFIETAFLARLGENILAAGALASWLYGILIVIAFGTMSSINILVAHKHGAGDQTGISYVFRDGFILAFLISIPSVILLWNIAPVFLLFGQSAEIVTLATAYLHPLAWGVTANILLIVFLELLIGIAQARETLIFNLLAVVFNIIASYLLIFGKFGFPKLGIAGAGWGTSIGNFLAVIILAAFVFGRKIYRGYCKNLFSLQGKSYVGELVRVGIPMGIMYCFEVAYFLALTLMMGTISPLWMAANQIVMQYMGSLTGVVFSIAQAITVRMSHLLGERNMKAARTVGYLGGIIALGYILVINLFYLFTPEWLIAVDLDVSAAANQRLIVYIKSLFIGAAFFQVFEAIRIALFGALRAYKDTRFTLYASVLSFWGIALPLGYGGLHYFHYSGVWLWWSMGIGVLVSVVLLAWRFKVISASHNYDYVE</sequence>
<keyword evidence="5 10" id="KW-0812">Transmembrane</keyword>
<dbReference type="Pfam" id="PF01554">
    <property type="entry name" value="MatE"/>
    <property type="match status" value="2"/>
</dbReference>
<dbReference type="RefSeq" id="WP_382341142.1">
    <property type="nucleotide sequence ID" value="NZ_JBHSAB010000003.1"/>
</dbReference>
<feature type="transmembrane region" description="Helical" evidence="10">
    <location>
        <begin position="316"/>
        <end position="335"/>
    </location>
</feature>
<dbReference type="InterPro" id="IPR050222">
    <property type="entry name" value="MATE_MdtK"/>
</dbReference>
<feature type="transmembrane region" description="Helical" evidence="10">
    <location>
        <begin position="277"/>
        <end position="295"/>
    </location>
</feature>
<evidence type="ECO:0000313" key="11">
    <source>
        <dbReference type="EMBL" id="MFC3908130.1"/>
    </source>
</evidence>
<dbReference type="NCBIfam" id="TIGR00797">
    <property type="entry name" value="matE"/>
    <property type="match status" value="1"/>
</dbReference>
<dbReference type="PANTHER" id="PTHR43298">
    <property type="entry name" value="MULTIDRUG RESISTANCE PROTEIN NORM-RELATED"/>
    <property type="match status" value="1"/>
</dbReference>
<protein>
    <recommendedName>
        <fullName evidence="9">Multidrug-efflux transporter</fullName>
    </recommendedName>
</protein>
<name>A0ABV8CCX2_9GAMM</name>
<evidence type="ECO:0000256" key="5">
    <source>
        <dbReference type="ARBA" id="ARBA00022692"/>
    </source>
</evidence>
<keyword evidence="8 10" id="KW-0472">Membrane</keyword>
<keyword evidence="6 10" id="KW-1133">Transmembrane helix</keyword>
<reference evidence="12" key="1">
    <citation type="journal article" date="2019" name="Int. J. Syst. Evol. Microbiol.">
        <title>The Global Catalogue of Microorganisms (GCM) 10K type strain sequencing project: providing services to taxonomists for standard genome sequencing and annotation.</title>
        <authorList>
            <consortium name="The Broad Institute Genomics Platform"/>
            <consortium name="The Broad Institute Genome Sequencing Center for Infectious Disease"/>
            <person name="Wu L."/>
            <person name="Ma J."/>
        </authorList>
    </citation>
    <scope>NUCLEOTIDE SEQUENCE [LARGE SCALE GENOMIC DNA]</scope>
    <source>
        <strain evidence="12">CCUG 59858</strain>
    </source>
</reference>
<evidence type="ECO:0000256" key="4">
    <source>
        <dbReference type="ARBA" id="ARBA00022475"/>
    </source>
</evidence>
<dbReference type="Proteomes" id="UP001595758">
    <property type="component" value="Unassembled WGS sequence"/>
</dbReference>
<feature type="transmembrane region" description="Helical" evidence="10">
    <location>
        <begin position="135"/>
        <end position="155"/>
    </location>
</feature>
<evidence type="ECO:0000256" key="7">
    <source>
        <dbReference type="ARBA" id="ARBA00023065"/>
    </source>
</evidence>
<organism evidence="11 12">
    <name type="scientific">Legionella dresdenensis</name>
    <dbReference type="NCBI Taxonomy" id="450200"/>
    <lineage>
        <taxon>Bacteria</taxon>
        <taxon>Pseudomonadati</taxon>
        <taxon>Pseudomonadota</taxon>
        <taxon>Gammaproteobacteria</taxon>
        <taxon>Legionellales</taxon>
        <taxon>Legionellaceae</taxon>
        <taxon>Legionella</taxon>
    </lineage>
</organism>
<evidence type="ECO:0000256" key="2">
    <source>
        <dbReference type="ARBA" id="ARBA00022448"/>
    </source>
</evidence>
<feature type="transmembrane region" description="Helical" evidence="10">
    <location>
        <begin position="421"/>
        <end position="439"/>
    </location>
</feature>
<comment type="caution">
    <text evidence="11">The sequence shown here is derived from an EMBL/GenBank/DDBJ whole genome shotgun (WGS) entry which is preliminary data.</text>
</comment>
<dbReference type="InterPro" id="IPR048279">
    <property type="entry name" value="MdtK-like"/>
</dbReference>
<dbReference type="InterPro" id="IPR002528">
    <property type="entry name" value="MATE_fam"/>
</dbReference>
<proteinExistence type="predicted"/>
<feature type="transmembrane region" description="Helical" evidence="10">
    <location>
        <begin position="391"/>
        <end position="409"/>
    </location>
</feature>
<dbReference type="EMBL" id="JBHSAB010000003">
    <property type="protein sequence ID" value="MFC3908130.1"/>
    <property type="molecule type" value="Genomic_DNA"/>
</dbReference>
<keyword evidence="3" id="KW-0050">Antiport</keyword>
<dbReference type="PANTHER" id="PTHR43298:SF2">
    <property type="entry name" value="FMN_FAD EXPORTER YEEO-RELATED"/>
    <property type="match status" value="1"/>
</dbReference>
<keyword evidence="7" id="KW-0406">Ion transport</keyword>
<accession>A0ABV8CCX2</accession>
<evidence type="ECO:0000256" key="10">
    <source>
        <dbReference type="SAM" id="Phobius"/>
    </source>
</evidence>
<keyword evidence="2" id="KW-0813">Transport</keyword>
<dbReference type="PIRSF" id="PIRSF006603">
    <property type="entry name" value="DinF"/>
    <property type="match status" value="1"/>
</dbReference>
<evidence type="ECO:0000256" key="3">
    <source>
        <dbReference type="ARBA" id="ARBA00022449"/>
    </source>
</evidence>
<feature type="transmembrane region" description="Helical" evidence="10">
    <location>
        <begin position="162"/>
        <end position="182"/>
    </location>
</feature>
<gene>
    <name evidence="11" type="ORF">ACFORL_03430</name>
</gene>
<evidence type="ECO:0000313" key="12">
    <source>
        <dbReference type="Proteomes" id="UP001595758"/>
    </source>
</evidence>
<evidence type="ECO:0000256" key="6">
    <source>
        <dbReference type="ARBA" id="ARBA00022989"/>
    </source>
</evidence>
<feature type="transmembrane region" description="Helical" evidence="10">
    <location>
        <begin position="355"/>
        <end position="379"/>
    </location>
</feature>
<evidence type="ECO:0000256" key="8">
    <source>
        <dbReference type="ARBA" id="ARBA00023136"/>
    </source>
</evidence>
<evidence type="ECO:0000256" key="9">
    <source>
        <dbReference type="ARBA" id="ARBA00031636"/>
    </source>
</evidence>
<keyword evidence="12" id="KW-1185">Reference proteome</keyword>
<keyword evidence="4" id="KW-1003">Cell membrane</keyword>
<comment type="subcellular location">
    <subcellularLocation>
        <location evidence="1">Cell inner membrane</location>
        <topology evidence="1">Multi-pass membrane protein</topology>
    </subcellularLocation>
</comment>
<feature type="transmembrane region" description="Helical" evidence="10">
    <location>
        <begin position="194"/>
        <end position="214"/>
    </location>
</feature>